<keyword evidence="2 3" id="KW-0808">Transferase</keyword>
<dbReference type="InterPro" id="IPR035595">
    <property type="entry name" value="UDP_glycos_trans_CS"/>
</dbReference>
<evidence type="ECO:0000313" key="6">
    <source>
        <dbReference type="Proteomes" id="UP000504604"/>
    </source>
</evidence>
<evidence type="ECO:0000256" key="2">
    <source>
        <dbReference type="ARBA" id="ARBA00022679"/>
    </source>
</evidence>
<dbReference type="GO" id="GO:0080043">
    <property type="term" value="F:quercetin 3-O-glucosyltransferase activity"/>
    <property type="evidence" value="ECO:0007669"/>
    <property type="project" value="TreeGrafter"/>
</dbReference>
<accession>A0A6I9TP33</accession>
<dbReference type="KEGG" id="sind:105167206"/>
<organism evidence="6 7">
    <name type="scientific">Sesamum indicum</name>
    <name type="common">Oriental sesame</name>
    <name type="synonym">Sesamum orientale</name>
    <dbReference type="NCBI Taxonomy" id="4182"/>
    <lineage>
        <taxon>Eukaryota</taxon>
        <taxon>Viridiplantae</taxon>
        <taxon>Streptophyta</taxon>
        <taxon>Embryophyta</taxon>
        <taxon>Tracheophyta</taxon>
        <taxon>Spermatophyta</taxon>
        <taxon>Magnoliopsida</taxon>
        <taxon>eudicotyledons</taxon>
        <taxon>Gunneridae</taxon>
        <taxon>Pentapetalae</taxon>
        <taxon>asterids</taxon>
        <taxon>lamiids</taxon>
        <taxon>Lamiales</taxon>
        <taxon>Pedaliaceae</taxon>
        <taxon>Sesamum</taxon>
    </lineage>
</organism>
<dbReference type="Proteomes" id="UP000504604">
    <property type="component" value="Linkage group LG7"/>
</dbReference>
<dbReference type="Gene3D" id="3.40.50.2000">
    <property type="entry name" value="Glycogen Phosphorylase B"/>
    <property type="match status" value="2"/>
</dbReference>
<dbReference type="PANTHER" id="PTHR11926:SF1392">
    <property type="entry name" value="GLYCOSYLTRANSFERASE"/>
    <property type="match status" value="1"/>
</dbReference>
<dbReference type="InParanoid" id="A0A6I9TP33"/>
<dbReference type="FunFam" id="3.40.50.2000:FF:000056">
    <property type="entry name" value="Glycosyltransferase"/>
    <property type="match status" value="1"/>
</dbReference>
<dbReference type="PANTHER" id="PTHR11926">
    <property type="entry name" value="GLUCOSYL/GLUCURONOSYL TRANSFERASES"/>
    <property type="match status" value="1"/>
</dbReference>
<evidence type="ECO:0000256" key="5">
    <source>
        <dbReference type="SAM" id="MobiDB-lite"/>
    </source>
</evidence>
<dbReference type="GO" id="GO:0080044">
    <property type="term" value="F:quercetin 7-O-glucosyltransferase activity"/>
    <property type="evidence" value="ECO:0007669"/>
    <property type="project" value="TreeGrafter"/>
</dbReference>
<keyword evidence="3" id="KW-0328">Glycosyltransferase</keyword>
<reference evidence="7" key="1">
    <citation type="submission" date="2025-08" db="UniProtKB">
        <authorList>
            <consortium name="RefSeq"/>
        </authorList>
    </citation>
    <scope>IDENTIFICATION</scope>
</reference>
<dbReference type="SUPFAM" id="SSF53756">
    <property type="entry name" value="UDP-Glycosyltransferase/glycogen phosphorylase"/>
    <property type="match status" value="1"/>
</dbReference>
<dbReference type="PROSITE" id="PS00375">
    <property type="entry name" value="UDPGT"/>
    <property type="match status" value="1"/>
</dbReference>
<proteinExistence type="inferred from homology"/>
<gene>
    <name evidence="7" type="primary">LOC105167206</name>
</gene>
<sequence>MYIISRQKQEKNHSMEQGSTSVPPHVLVFPFPVQSHVNVMLNLAEIFSISGFQITFLIPDHIQTGPRFDQISLRFARYPAFYFQAISDGLPLDHPRTGDRVKELFDSINVTTKPQFRNVLKSRALSSNSRAPLTCIIADGIMSFTIDIAQNFGIPTVLFRPFSATCFWTLFCVPKLIQAGELPLKEDSDMDRLVENIPGMERVLRVRDLPSFCRVEDAADPQLQHVVSETHRATGAHSLILNTLEDLEEPALARIRANFPKLYVIGPLHGYFRPLWSPNSLNEQHRSCIEWLDDQPLKSVVFVSFGNMTVLKSQQLVEFWYGLVNSGKPFLWVVPANLTAGCRIPTELIEGSGKSGKVVDWAPQEEVLSHPATGGFLTHGGWNSTLESIYEGVPMICWPFYADQQVNSRLVEEVWRVGVDMKDICDRKTVEKAVRELMEVRREEFLKSSKDIARLARKSISEGGSSYANLDCLIKDIKHMNYANST</sequence>
<dbReference type="RefSeq" id="XP_011085130.2">
    <property type="nucleotide sequence ID" value="XM_011086828.2"/>
</dbReference>
<protein>
    <recommendedName>
        <fullName evidence="4">Glycosyltransferase</fullName>
        <ecNumber evidence="4">2.4.1.-</ecNumber>
    </recommendedName>
</protein>
<evidence type="ECO:0000256" key="4">
    <source>
        <dbReference type="RuleBase" id="RU362057"/>
    </source>
</evidence>
<keyword evidence="6" id="KW-1185">Reference proteome</keyword>
<name>A0A6I9TP33_SESIN</name>
<evidence type="ECO:0000256" key="1">
    <source>
        <dbReference type="ARBA" id="ARBA00009995"/>
    </source>
</evidence>
<evidence type="ECO:0000256" key="3">
    <source>
        <dbReference type="RuleBase" id="RU003718"/>
    </source>
</evidence>
<dbReference type="OrthoDB" id="5835829at2759"/>
<dbReference type="Pfam" id="PF00201">
    <property type="entry name" value="UDPGT"/>
    <property type="match status" value="1"/>
</dbReference>
<feature type="region of interest" description="Disordered" evidence="5">
    <location>
        <begin position="1"/>
        <end position="21"/>
    </location>
</feature>
<dbReference type="CDD" id="cd03784">
    <property type="entry name" value="GT1_Gtf-like"/>
    <property type="match status" value="1"/>
</dbReference>
<comment type="similarity">
    <text evidence="1 3">Belongs to the UDP-glycosyltransferase family.</text>
</comment>
<dbReference type="AlphaFoldDB" id="A0A6I9TP33"/>
<evidence type="ECO:0000313" key="7">
    <source>
        <dbReference type="RefSeq" id="XP_011085130.2"/>
    </source>
</evidence>
<dbReference type="EC" id="2.4.1.-" evidence="4"/>
<dbReference type="GeneID" id="105167206"/>
<dbReference type="InterPro" id="IPR002213">
    <property type="entry name" value="UDP_glucos_trans"/>
</dbReference>